<dbReference type="OrthoDB" id="9533079at2759"/>
<dbReference type="FunFam" id="3.30.1370.10:FF:000086">
    <property type="entry name" value="Oocyte-expressed protein homolog"/>
    <property type="match status" value="1"/>
</dbReference>
<dbReference type="GO" id="GO:0106333">
    <property type="term" value="C:subcortical maternal complex"/>
    <property type="evidence" value="ECO:0007669"/>
    <property type="project" value="Ensembl"/>
</dbReference>
<dbReference type="GO" id="GO:0005634">
    <property type="term" value="C:nucleus"/>
    <property type="evidence" value="ECO:0007669"/>
    <property type="project" value="UniProtKB-SubCell"/>
</dbReference>
<proteinExistence type="inferred from homology"/>
<accession>A0A0D9RN79</accession>
<reference evidence="9" key="3">
    <citation type="submission" date="2025-09" db="UniProtKB">
        <authorList>
            <consortium name="Ensembl"/>
        </authorList>
    </citation>
    <scope>IDENTIFICATION</scope>
</reference>
<dbReference type="GeneID" id="103243900"/>
<keyword evidence="5" id="KW-0539">Nucleus</keyword>
<sequence length="149" mass="17005">MVDDAGAAESQRGKQTPAHSLEQLHRLPLPPPQIRIRPWWFPVQELRDPLVFYLEAWLADDLFGPDRAMIPEMEWTSQALMTVDIVDSGNLVEITVFGRPSVQNRVKSMLLCLASFHREHRARAEKMKHLEKNLKAHASDPHSPQDPVA</sequence>
<dbReference type="InterPro" id="IPR036612">
    <property type="entry name" value="KH_dom_type_1_sf"/>
</dbReference>
<evidence type="ECO:0000256" key="4">
    <source>
        <dbReference type="ARBA" id="ARBA00022490"/>
    </source>
</evidence>
<comment type="subcellular location">
    <subcellularLocation>
        <location evidence="2">Cytoplasm</location>
    </subcellularLocation>
    <subcellularLocation>
        <location evidence="1">Nucleus</location>
    </subcellularLocation>
</comment>
<dbReference type="InterPro" id="IPR031952">
    <property type="entry name" value="MOEP19_KH-like"/>
</dbReference>
<dbReference type="Proteomes" id="UP000029965">
    <property type="component" value="Chromosome 17"/>
</dbReference>
<dbReference type="PANTHER" id="PTHR19447">
    <property type="entry name" value="OOCYTE-EXPRESSED PROTEIN HOMOLOG-RELATED"/>
    <property type="match status" value="1"/>
</dbReference>
<feature type="region of interest" description="Disordered" evidence="7">
    <location>
        <begin position="1"/>
        <end position="24"/>
    </location>
</feature>
<dbReference type="RefSeq" id="XP_008011684.1">
    <property type="nucleotide sequence ID" value="XM_008013493.3"/>
</dbReference>
<evidence type="ECO:0000313" key="10">
    <source>
        <dbReference type="Proteomes" id="UP000029965"/>
    </source>
</evidence>
<evidence type="ECO:0000256" key="2">
    <source>
        <dbReference type="ARBA" id="ARBA00004496"/>
    </source>
</evidence>
<evidence type="ECO:0000313" key="9">
    <source>
        <dbReference type="Ensembl" id="ENSCSAP00000010068.1"/>
    </source>
</evidence>
<name>A0A0D9RN79_CHLSB</name>
<gene>
    <name evidence="9" type="primary">OOEP</name>
</gene>
<comment type="similarity">
    <text evidence="3">Belongs to the KHDC1 family.</text>
</comment>
<dbReference type="GO" id="GO:0003723">
    <property type="term" value="F:RNA binding"/>
    <property type="evidence" value="ECO:0007669"/>
    <property type="project" value="InterPro"/>
</dbReference>
<dbReference type="InterPro" id="IPR051778">
    <property type="entry name" value="KHDC1"/>
</dbReference>
<dbReference type="OMA" id="RVRPWWF"/>
<dbReference type="AlphaFoldDB" id="A0A0D9RN79"/>
<evidence type="ECO:0000256" key="5">
    <source>
        <dbReference type="ARBA" id="ARBA00023242"/>
    </source>
</evidence>
<dbReference type="eggNOG" id="ENOG502RU0M">
    <property type="taxonomic scope" value="Eukaryota"/>
</dbReference>
<feature type="domain" description="KH-like RNA-binding" evidence="8">
    <location>
        <begin position="36"/>
        <end position="121"/>
    </location>
</feature>
<dbReference type="GO" id="GO:0005737">
    <property type="term" value="C:cytoplasm"/>
    <property type="evidence" value="ECO:0007669"/>
    <property type="project" value="UniProtKB-SubCell"/>
</dbReference>
<dbReference type="EMBL" id="AQIB01132990">
    <property type="status" value="NOT_ANNOTATED_CDS"/>
    <property type="molecule type" value="Genomic_DNA"/>
</dbReference>
<evidence type="ECO:0000256" key="6">
    <source>
        <dbReference type="ARBA" id="ARBA00069545"/>
    </source>
</evidence>
<keyword evidence="10" id="KW-1185">Reference proteome</keyword>
<dbReference type="PANTHER" id="PTHR19447:SF14">
    <property type="entry name" value="OOCYTE-EXPRESSED PROTEIN HOMOLOG"/>
    <property type="match status" value="1"/>
</dbReference>
<protein>
    <recommendedName>
        <fullName evidence="6">Oocyte-expressed protein homolog</fullName>
    </recommendedName>
</protein>
<dbReference type="Pfam" id="PF16005">
    <property type="entry name" value="MOEP19"/>
    <property type="match status" value="1"/>
</dbReference>
<keyword evidence="4" id="KW-0963">Cytoplasm</keyword>
<dbReference type="STRING" id="60711.ENSCSAP00000010068"/>
<dbReference type="Bgee" id="ENSCSAG00000013926">
    <property type="expression patterns" value="Expressed in blood"/>
</dbReference>
<dbReference type="KEGG" id="csab:103243900"/>
<dbReference type="GO" id="GO:0035088">
    <property type="term" value="P:establishment or maintenance of apical/basal cell polarity"/>
    <property type="evidence" value="ECO:0007669"/>
    <property type="project" value="TreeGrafter"/>
</dbReference>
<reference evidence="9 10" key="1">
    <citation type="submission" date="2014-03" db="EMBL/GenBank/DDBJ databases">
        <authorList>
            <person name="Warren W."/>
            <person name="Wilson R.K."/>
        </authorList>
    </citation>
    <scope>NUCLEOTIDE SEQUENCE</scope>
</reference>
<dbReference type="Gene3D" id="3.30.1370.10">
    <property type="entry name" value="K Homology domain, type 1"/>
    <property type="match status" value="1"/>
</dbReference>
<evidence type="ECO:0000256" key="1">
    <source>
        <dbReference type="ARBA" id="ARBA00004123"/>
    </source>
</evidence>
<dbReference type="CTD" id="441161"/>
<dbReference type="Ensembl" id="ENSCSAT00000012017.1">
    <property type="protein sequence ID" value="ENSCSAP00000010068.1"/>
    <property type="gene ID" value="ENSCSAG00000013926.1"/>
</dbReference>
<organism evidence="9 10">
    <name type="scientific">Chlorocebus sabaeus</name>
    <name type="common">Green monkey</name>
    <name type="synonym">Simia sabaea</name>
    <dbReference type="NCBI Taxonomy" id="60711"/>
    <lineage>
        <taxon>Eukaryota</taxon>
        <taxon>Metazoa</taxon>
        <taxon>Chordata</taxon>
        <taxon>Craniata</taxon>
        <taxon>Vertebrata</taxon>
        <taxon>Euteleostomi</taxon>
        <taxon>Mammalia</taxon>
        <taxon>Eutheria</taxon>
        <taxon>Euarchontoglires</taxon>
        <taxon>Primates</taxon>
        <taxon>Haplorrhini</taxon>
        <taxon>Catarrhini</taxon>
        <taxon>Cercopithecidae</taxon>
        <taxon>Cercopithecinae</taxon>
        <taxon>Chlorocebus</taxon>
    </lineage>
</organism>
<dbReference type="CDD" id="cd12795">
    <property type="entry name" value="FILIA_N_like"/>
    <property type="match status" value="1"/>
</dbReference>
<evidence type="ECO:0000256" key="7">
    <source>
        <dbReference type="SAM" id="MobiDB-lite"/>
    </source>
</evidence>
<dbReference type="GeneTree" id="ENSGT00940000162097"/>
<evidence type="ECO:0000259" key="8">
    <source>
        <dbReference type="Pfam" id="PF16005"/>
    </source>
</evidence>
<dbReference type="GO" id="GO:0009880">
    <property type="term" value="P:embryonic pattern specification"/>
    <property type="evidence" value="ECO:0007669"/>
    <property type="project" value="TreeGrafter"/>
</dbReference>
<reference evidence="9" key="2">
    <citation type="submission" date="2025-08" db="UniProtKB">
        <authorList>
            <consortium name="Ensembl"/>
        </authorList>
    </citation>
    <scope>IDENTIFICATION</scope>
</reference>
<evidence type="ECO:0000256" key="3">
    <source>
        <dbReference type="ARBA" id="ARBA00009081"/>
    </source>
</evidence>
<dbReference type="BioGRID-ORCS" id="103243900">
    <property type="hits" value="0 hits in 9 CRISPR screens"/>
</dbReference>